<evidence type="ECO:0000256" key="1">
    <source>
        <dbReference type="ARBA" id="ARBA00005775"/>
    </source>
</evidence>
<sequence>MTEFSGLFTYGPILVPLVGLGDVTFSAVKQRERQRGSGSASRCSGGRDEPPRPDAASVAPRRWVPPSSIKRDAISPQEKNDQVFRRVRGILNKLTPEKFHKLSEELLSVGLDSTQILKGVILLMEKQIAQVQGTYAQALIVKMVPSYGGERRIEECGYNTLGQYHAIGELGKRASAGGLSCTSGVQTHLGPSLPRGTAS</sequence>
<comment type="similarity">
    <text evidence="1">Belongs to the eukaryotic initiation factor 4G family.</text>
</comment>
<dbReference type="InterPro" id="IPR016024">
    <property type="entry name" value="ARM-type_fold"/>
</dbReference>
<feature type="region of interest" description="Disordered" evidence="4">
    <location>
        <begin position="30"/>
        <end position="60"/>
    </location>
</feature>
<dbReference type="Gene3D" id="1.25.40.180">
    <property type="match status" value="1"/>
</dbReference>
<organism evidence="5 6">
    <name type="scientific">Araneus ventricosus</name>
    <name type="common">Orbweaver spider</name>
    <name type="synonym">Epeira ventricosa</name>
    <dbReference type="NCBI Taxonomy" id="182803"/>
    <lineage>
        <taxon>Eukaryota</taxon>
        <taxon>Metazoa</taxon>
        <taxon>Ecdysozoa</taxon>
        <taxon>Arthropoda</taxon>
        <taxon>Chelicerata</taxon>
        <taxon>Arachnida</taxon>
        <taxon>Araneae</taxon>
        <taxon>Araneomorphae</taxon>
        <taxon>Entelegynae</taxon>
        <taxon>Araneoidea</taxon>
        <taxon>Araneidae</taxon>
        <taxon>Araneus</taxon>
    </lineage>
</organism>
<dbReference type="OrthoDB" id="514777at2759"/>
<dbReference type="AlphaFoldDB" id="A0A4Y2M2B4"/>
<dbReference type="Proteomes" id="UP000499080">
    <property type="component" value="Unassembled WGS sequence"/>
</dbReference>
<keyword evidence="2" id="KW-0396">Initiation factor</keyword>
<dbReference type="EMBL" id="BGPR01006692">
    <property type="protein sequence ID" value="GBN21111.1"/>
    <property type="molecule type" value="Genomic_DNA"/>
</dbReference>
<evidence type="ECO:0000313" key="6">
    <source>
        <dbReference type="Proteomes" id="UP000499080"/>
    </source>
</evidence>
<evidence type="ECO:0000313" key="5">
    <source>
        <dbReference type="EMBL" id="GBN21111.1"/>
    </source>
</evidence>
<proteinExistence type="inferred from homology"/>
<gene>
    <name evidence="5" type="ORF">AVEN_262362_1</name>
</gene>
<keyword evidence="3" id="KW-0648">Protein biosynthesis</keyword>
<evidence type="ECO:0000256" key="3">
    <source>
        <dbReference type="ARBA" id="ARBA00022917"/>
    </source>
</evidence>
<dbReference type="PANTHER" id="PTHR23253:SF9">
    <property type="entry name" value="EUKARYOTIC TRANSLATION INITIATION FACTOR 4 GAMMA 2"/>
    <property type="match status" value="1"/>
</dbReference>
<comment type="caution">
    <text evidence="5">The sequence shown here is derived from an EMBL/GenBank/DDBJ whole genome shotgun (WGS) entry which is preliminary data.</text>
</comment>
<dbReference type="GO" id="GO:0003743">
    <property type="term" value="F:translation initiation factor activity"/>
    <property type="evidence" value="ECO:0007669"/>
    <property type="project" value="UniProtKB-KW"/>
</dbReference>
<keyword evidence="6" id="KW-1185">Reference proteome</keyword>
<dbReference type="GO" id="GO:0003729">
    <property type="term" value="F:mRNA binding"/>
    <property type="evidence" value="ECO:0007669"/>
    <property type="project" value="TreeGrafter"/>
</dbReference>
<reference evidence="5 6" key="1">
    <citation type="journal article" date="2019" name="Sci. Rep.">
        <title>Orb-weaving spider Araneus ventricosus genome elucidates the spidroin gene catalogue.</title>
        <authorList>
            <person name="Kono N."/>
            <person name="Nakamura H."/>
            <person name="Ohtoshi R."/>
            <person name="Moran D.A.P."/>
            <person name="Shinohara A."/>
            <person name="Yoshida Y."/>
            <person name="Fujiwara M."/>
            <person name="Mori M."/>
            <person name="Tomita M."/>
            <person name="Arakawa K."/>
        </authorList>
    </citation>
    <scope>NUCLEOTIDE SEQUENCE [LARGE SCALE GENOMIC DNA]</scope>
</reference>
<dbReference type="SUPFAM" id="SSF48371">
    <property type="entry name" value="ARM repeat"/>
    <property type="match status" value="1"/>
</dbReference>
<accession>A0A4Y2M2B4</accession>
<name>A0A4Y2M2B4_ARAVE</name>
<protein>
    <submittedName>
        <fullName evidence="5">Uncharacterized protein</fullName>
    </submittedName>
</protein>
<evidence type="ECO:0000256" key="2">
    <source>
        <dbReference type="ARBA" id="ARBA00022540"/>
    </source>
</evidence>
<evidence type="ECO:0000256" key="4">
    <source>
        <dbReference type="SAM" id="MobiDB-lite"/>
    </source>
</evidence>
<dbReference type="GO" id="GO:0016281">
    <property type="term" value="C:eukaryotic translation initiation factor 4F complex"/>
    <property type="evidence" value="ECO:0007669"/>
    <property type="project" value="TreeGrafter"/>
</dbReference>
<dbReference type="PANTHER" id="PTHR23253">
    <property type="entry name" value="EUKARYOTIC TRANSLATION INITIATION FACTOR 4 GAMMA"/>
    <property type="match status" value="1"/>
</dbReference>